<reference evidence="1 2" key="1">
    <citation type="submission" date="2005-09" db="EMBL/GenBank/DDBJ databases">
        <authorList>
            <person name="Mural R.J."/>
            <person name="Li P.W."/>
            <person name="Adams M.D."/>
            <person name="Amanatides P.G."/>
            <person name="Baden-Tillson H."/>
            <person name="Barnstead M."/>
            <person name="Chin S.H."/>
            <person name="Dew I."/>
            <person name="Evans C.A."/>
            <person name="Ferriera S."/>
            <person name="Flanigan M."/>
            <person name="Fosler C."/>
            <person name="Glodek A."/>
            <person name="Gu Z."/>
            <person name="Holt R.A."/>
            <person name="Jennings D."/>
            <person name="Kraft C.L."/>
            <person name="Lu F."/>
            <person name="Nguyen T."/>
            <person name="Nusskern D.R."/>
            <person name="Pfannkoch C.M."/>
            <person name="Sitter C."/>
            <person name="Sutton G.G."/>
            <person name="Venter J.C."/>
            <person name="Wang Z."/>
            <person name="Woodage T."/>
            <person name="Zheng X.H."/>
            <person name="Zhong F."/>
        </authorList>
    </citation>
    <scope>NUCLEOTIDE SEQUENCE [LARGE SCALE GENOMIC DNA]</scope>
    <source>
        <strain>BN</strain>
        <strain evidence="2">Sprague-Dawley</strain>
    </source>
</reference>
<feature type="non-terminal residue" evidence="1">
    <location>
        <position position="68"/>
    </location>
</feature>
<evidence type="ECO:0000313" key="1">
    <source>
        <dbReference type="EMBL" id="EDL78116.1"/>
    </source>
</evidence>
<accession>A6JRZ1</accession>
<dbReference type="Proteomes" id="UP000234681">
    <property type="component" value="Chromosome 11"/>
</dbReference>
<evidence type="ECO:0000313" key="2">
    <source>
        <dbReference type="Proteomes" id="UP000234681"/>
    </source>
</evidence>
<organism evidence="1 2">
    <name type="scientific">Rattus norvegicus</name>
    <name type="common">Rat</name>
    <dbReference type="NCBI Taxonomy" id="10116"/>
    <lineage>
        <taxon>Eukaryota</taxon>
        <taxon>Metazoa</taxon>
        <taxon>Chordata</taxon>
        <taxon>Craniata</taxon>
        <taxon>Vertebrata</taxon>
        <taxon>Euteleostomi</taxon>
        <taxon>Mammalia</taxon>
        <taxon>Eutheria</taxon>
        <taxon>Euarchontoglires</taxon>
        <taxon>Glires</taxon>
        <taxon>Rodentia</taxon>
        <taxon>Myomorpha</taxon>
        <taxon>Muroidea</taxon>
        <taxon>Muridae</taxon>
        <taxon>Murinae</taxon>
        <taxon>Rattus</taxon>
    </lineage>
</organism>
<name>A6JRZ1_RAT</name>
<sequence>MQADHARDLETLNTLAVLRSFSGGTAALCLCSHGCHCDELWRSGHSHCESYCSDSLSPCYTMSGPLLT</sequence>
<dbReference type="AlphaFoldDB" id="A6JRZ1"/>
<gene>
    <name evidence="1" type="ORF">rCG_36701</name>
</gene>
<protein>
    <submittedName>
        <fullName evidence="1">RCG36701</fullName>
    </submittedName>
</protein>
<dbReference type="EMBL" id="CH473999">
    <property type="protein sequence ID" value="EDL78116.1"/>
    <property type="molecule type" value="Genomic_DNA"/>
</dbReference>
<proteinExistence type="predicted"/>